<dbReference type="SUPFAM" id="SSF56300">
    <property type="entry name" value="Metallo-dependent phosphatases"/>
    <property type="match status" value="1"/>
</dbReference>
<keyword evidence="8" id="KW-1185">Reference proteome</keyword>
<dbReference type="InterPro" id="IPR041792">
    <property type="entry name" value="MPP_PAP"/>
</dbReference>
<dbReference type="EC" id="3.1.3.2" evidence="3"/>
<dbReference type="Pfam" id="PF00149">
    <property type="entry name" value="Metallophos"/>
    <property type="match status" value="1"/>
</dbReference>
<feature type="chain" id="PRO_5035952824" description="Purple acid phosphatase" evidence="3">
    <location>
        <begin position="22"/>
        <end position="432"/>
    </location>
</feature>
<evidence type="ECO:0000313" key="8">
    <source>
        <dbReference type="Proteomes" id="UP000759131"/>
    </source>
</evidence>
<feature type="signal peptide" evidence="3">
    <location>
        <begin position="1"/>
        <end position="21"/>
    </location>
</feature>
<keyword evidence="1 3" id="KW-0732">Signal</keyword>
<accession>A0A7R9PZR7</accession>
<dbReference type="InterPro" id="IPR029052">
    <property type="entry name" value="Metallo-depent_PP-like"/>
</dbReference>
<evidence type="ECO:0000259" key="4">
    <source>
        <dbReference type="Pfam" id="PF00149"/>
    </source>
</evidence>
<proteinExistence type="inferred from homology"/>
<evidence type="ECO:0000259" key="5">
    <source>
        <dbReference type="Pfam" id="PF14008"/>
    </source>
</evidence>
<keyword evidence="2" id="KW-0325">Glycoprotein</keyword>
<reference evidence="7" key="1">
    <citation type="submission" date="2020-11" db="EMBL/GenBank/DDBJ databases">
        <authorList>
            <person name="Tran Van P."/>
        </authorList>
    </citation>
    <scope>NUCLEOTIDE SEQUENCE</scope>
</reference>
<dbReference type="SUPFAM" id="SSF49363">
    <property type="entry name" value="Purple acid phosphatase, N-terminal domain"/>
    <property type="match status" value="1"/>
</dbReference>
<organism evidence="7">
    <name type="scientific">Medioppia subpectinata</name>
    <dbReference type="NCBI Taxonomy" id="1979941"/>
    <lineage>
        <taxon>Eukaryota</taxon>
        <taxon>Metazoa</taxon>
        <taxon>Ecdysozoa</taxon>
        <taxon>Arthropoda</taxon>
        <taxon>Chelicerata</taxon>
        <taxon>Arachnida</taxon>
        <taxon>Acari</taxon>
        <taxon>Acariformes</taxon>
        <taxon>Sarcoptiformes</taxon>
        <taxon>Oribatida</taxon>
        <taxon>Brachypylina</taxon>
        <taxon>Oppioidea</taxon>
        <taxon>Oppiidae</taxon>
        <taxon>Medioppia</taxon>
    </lineage>
</organism>
<dbReference type="Proteomes" id="UP000759131">
    <property type="component" value="Unassembled WGS sequence"/>
</dbReference>
<dbReference type="Gene3D" id="3.60.21.10">
    <property type="match status" value="1"/>
</dbReference>
<sequence length="432" mass="49348">MTIISIVISIWCIIFIKTCETSDSKAIAYLQPQQIHLSLGSAKSEMTITWVTFNITDSIVKYGINSLNTSTNGSVTQFTDGGPEKRVLFIHRVVLTALQPGVKYQYHCGSREGWSAVYMFKTLNEGIDWSPKIAIYGDLGNVLAESLGPLQEEAQQGVYDMIMHLGDFAYDLHDDNARVGDEFFRQIEPMAANFSNYDNRFSLISEGDSVSNNHYWSYNIGSAHIISFSTEFYYYSKYRIETGHDQLRYHYNWLEKDLTEANKPENRDKYPWIITMGHRPPYSLHDVDETIRLGVVSNGSRLYGLEDLFYKHGVDVEFWAHEHIYARLWPIYNNTVFNGTESDPYTNPKAPVHIISGSAVRLLTSIGCYMKEREITSDKPYVAMINADYGYSVMTIVNKTHLNIKQISDDKKGEVVDEINVIKEVHGPQAWV</sequence>
<comment type="catalytic activity">
    <reaction evidence="3">
        <text>a phosphate monoester + H2O = an alcohol + phosphate</text>
        <dbReference type="Rhea" id="RHEA:15017"/>
        <dbReference type="ChEBI" id="CHEBI:15377"/>
        <dbReference type="ChEBI" id="CHEBI:30879"/>
        <dbReference type="ChEBI" id="CHEBI:43474"/>
        <dbReference type="ChEBI" id="CHEBI:67140"/>
        <dbReference type="EC" id="3.1.3.2"/>
    </reaction>
</comment>
<dbReference type="CDD" id="cd00839">
    <property type="entry name" value="MPP_PAPs"/>
    <property type="match status" value="1"/>
</dbReference>
<evidence type="ECO:0000313" key="7">
    <source>
        <dbReference type="EMBL" id="CAD7626877.1"/>
    </source>
</evidence>
<evidence type="ECO:0000256" key="3">
    <source>
        <dbReference type="RuleBase" id="RU361203"/>
    </source>
</evidence>
<dbReference type="Pfam" id="PF16656">
    <property type="entry name" value="Pur_ac_phosph_N"/>
    <property type="match status" value="1"/>
</dbReference>
<dbReference type="InterPro" id="IPR008963">
    <property type="entry name" value="Purple_acid_Pase-like_N"/>
</dbReference>
<dbReference type="AlphaFoldDB" id="A0A7R9PZR7"/>
<dbReference type="PANTHER" id="PTHR45867">
    <property type="entry name" value="PURPLE ACID PHOSPHATASE"/>
    <property type="match status" value="1"/>
</dbReference>
<dbReference type="EMBL" id="CAJPIZ010004234">
    <property type="protein sequence ID" value="CAG2107307.1"/>
    <property type="molecule type" value="Genomic_DNA"/>
</dbReference>
<gene>
    <name evidence="7" type="ORF">OSB1V03_LOCUS7309</name>
</gene>
<protein>
    <recommendedName>
        <fullName evidence="3">Purple acid phosphatase</fullName>
        <ecNumber evidence="3">3.1.3.2</ecNumber>
    </recommendedName>
</protein>
<dbReference type="InterPro" id="IPR004843">
    <property type="entry name" value="Calcineurin-like_PHP"/>
</dbReference>
<dbReference type="GO" id="GO:0046872">
    <property type="term" value="F:metal ion binding"/>
    <property type="evidence" value="ECO:0007669"/>
    <property type="project" value="InterPro"/>
</dbReference>
<feature type="domain" description="Purple acid phosphatase N-terminal" evidence="6">
    <location>
        <begin position="32"/>
        <end position="122"/>
    </location>
</feature>
<comment type="similarity">
    <text evidence="3">Belongs to the metallophosphoesterase superfamily. Purple acid phosphatase family.</text>
</comment>
<evidence type="ECO:0000259" key="6">
    <source>
        <dbReference type="Pfam" id="PF16656"/>
    </source>
</evidence>
<dbReference type="InterPro" id="IPR025733">
    <property type="entry name" value="PAPs_C"/>
</dbReference>
<dbReference type="OrthoDB" id="45007at2759"/>
<dbReference type="EMBL" id="OC858809">
    <property type="protein sequence ID" value="CAD7626877.1"/>
    <property type="molecule type" value="Genomic_DNA"/>
</dbReference>
<dbReference type="PANTHER" id="PTHR45867:SF3">
    <property type="entry name" value="ACID PHOSPHATASE TYPE 7"/>
    <property type="match status" value="1"/>
</dbReference>
<evidence type="ECO:0000256" key="1">
    <source>
        <dbReference type="ARBA" id="ARBA00022729"/>
    </source>
</evidence>
<feature type="domain" description="Calcineurin-like phosphoesterase" evidence="4">
    <location>
        <begin position="132"/>
        <end position="325"/>
    </location>
</feature>
<keyword evidence="3" id="KW-0378">Hydrolase</keyword>
<dbReference type="InterPro" id="IPR015914">
    <property type="entry name" value="PAPs_N"/>
</dbReference>
<feature type="non-terminal residue" evidence="7">
    <location>
        <position position="432"/>
    </location>
</feature>
<feature type="domain" description="Purple acid phosphatase C-terminal" evidence="5">
    <location>
        <begin position="350"/>
        <end position="418"/>
    </location>
</feature>
<dbReference type="Pfam" id="PF14008">
    <property type="entry name" value="Metallophos_C"/>
    <property type="match status" value="1"/>
</dbReference>
<dbReference type="GO" id="GO:0003993">
    <property type="term" value="F:acid phosphatase activity"/>
    <property type="evidence" value="ECO:0007669"/>
    <property type="project" value="UniProtKB-EC"/>
</dbReference>
<evidence type="ECO:0000256" key="2">
    <source>
        <dbReference type="ARBA" id="ARBA00023180"/>
    </source>
</evidence>
<dbReference type="Gene3D" id="2.60.40.380">
    <property type="entry name" value="Purple acid phosphatase-like, N-terminal"/>
    <property type="match status" value="1"/>
</dbReference>
<name>A0A7R9PZR7_9ACAR</name>